<dbReference type="PANTHER" id="PTHR43431">
    <property type="entry name" value="OXIDOREDUCTASE, SHORT CHAIN DEHYDROGENASE/REDUCTASE FAMILY (AFU_ORTHOLOGUE AFUA_5G14000)"/>
    <property type="match status" value="1"/>
</dbReference>
<evidence type="ECO:0000313" key="1">
    <source>
        <dbReference type="EMBL" id="SMF43291.1"/>
    </source>
</evidence>
<sequence>MDTGKIAVIVGVGPGLGCALAQRFAHAEMHVALVARDVKKLEGLAADCTGVHHAGRAYGCDATDEAAVEVLFQNIRSDLGEPDLVVYNAGRFAPAGLLDTSREEFERCWRVGCLGGFLVGRAAARGMVARIENGGAGGTILFTGATASLRGSAGFHNLAVGKFGLRALAQSMARELQPKGIHVAHVVLDGHIRPQSPGQMGSAPNPDDMLDPAAIAEAYYQLYRQPRSAWTHELDLRPWTEHF</sequence>
<gene>
    <name evidence="1" type="ORF">SAMN02745746_03239</name>
</gene>
<protein>
    <submittedName>
        <fullName evidence="1">NADP-dependent 3-hydroxy acid dehydrogenase YdfG</fullName>
    </submittedName>
</protein>
<dbReference type="InterPro" id="IPR036291">
    <property type="entry name" value="NAD(P)-bd_dom_sf"/>
</dbReference>
<dbReference type="PANTHER" id="PTHR43431:SF1">
    <property type="entry name" value="OS08G0476300 PROTEIN"/>
    <property type="match status" value="1"/>
</dbReference>
<accession>A0A1Y6C9I0</accession>
<name>A0A1Y6C9I0_9NEIS</name>
<organism evidence="1 2">
    <name type="scientific">Pseudogulbenkiania subflava DSM 22618</name>
    <dbReference type="NCBI Taxonomy" id="1123014"/>
    <lineage>
        <taxon>Bacteria</taxon>
        <taxon>Pseudomonadati</taxon>
        <taxon>Pseudomonadota</taxon>
        <taxon>Betaproteobacteria</taxon>
        <taxon>Neisseriales</taxon>
        <taxon>Chromobacteriaceae</taxon>
        <taxon>Pseudogulbenkiania</taxon>
    </lineage>
</organism>
<dbReference type="AlphaFoldDB" id="A0A1Y6C9I0"/>
<dbReference type="PRINTS" id="PR00081">
    <property type="entry name" value="GDHRDH"/>
</dbReference>
<reference evidence="2" key="1">
    <citation type="submission" date="2017-04" db="EMBL/GenBank/DDBJ databases">
        <authorList>
            <person name="Varghese N."/>
            <person name="Submissions S."/>
        </authorList>
    </citation>
    <scope>NUCLEOTIDE SEQUENCE [LARGE SCALE GENOMIC DNA]</scope>
    <source>
        <strain evidence="2">DSM 22618</strain>
    </source>
</reference>
<dbReference type="Pfam" id="PF00106">
    <property type="entry name" value="adh_short"/>
    <property type="match status" value="1"/>
</dbReference>
<dbReference type="EMBL" id="FXAG01000020">
    <property type="protein sequence ID" value="SMF43291.1"/>
    <property type="molecule type" value="Genomic_DNA"/>
</dbReference>
<dbReference type="RefSeq" id="WP_085277345.1">
    <property type="nucleotide sequence ID" value="NZ_FXAG01000020.1"/>
</dbReference>
<evidence type="ECO:0000313" key="2">
    <source>
        <dbReference type="Proteomes" id="UP000192920"/>
    </source>
</evidence>
<dbReference type="SUPFAM" id="SSF51735">
    <property type="entry name" value="NAD(P)-binding Rossmann-fold domains"/>
    <property type="match status" value="1"/>
</dbReference>
<keyword evidence="2" id="KW-1185">Reference proteome</keyword>
<dbReference type="InterPro" id="IPR002347">
    <property type="entry name" value="SDR_fam"/>
</dbReference>
<dbReference type="Proteomes" id="UP000192920">
    <property type="component" value="Unassembled WGS sequence"/>
</dbReference>
<proteinExistence type="predicted"/>
<dbReference type="Gene3D" id="3.40.50.720">
    <property type="entry name" value="NAD(P)-binding Rossmann-like Domain"/>
    <property type="match status" value="1"/>
</dbReference>
<dbReference type="STRING" id="1123014.SAMN02745746_03239"/>